<protein>
    <submittedName>
        <fullName evidence="3">Uncharacterized protein</fullName>
    </submittedName>
</protein>
<comment type="caution">
    <text evidence="3">The sequence shown here is derived from an EMBL/GenBank/DDBJ whole genome shotgun (WGS) entry which is preliminary data.</text>
</comment>
<name>A0A7J6QLF4_PEROL</name>
<feature type="coiled-coil region" evidence="1">
    <location>
        <begin position="885"/>
        <end position="919"/>
    </location>
</feature>
<sequence>TLKALVDNFCRPALTSALNQVQTVAVLTAFAKLGVRQEFAIVSLIRSLTTEVDHKKGGAKLGKNLGSLGTTLPPRPFDLAKTVENLTLENQLDPAHWTSILAAVEDLSAWSPWTAHLCLILRSLMLHHGLQGLRAIHIAQAMKPFCHKEWRDLASNDVVSEIDEEVEGALQSLSDVNGQRFDPGGPDCWLVEFGHSCLSALLRHEIYLISTWSVLTAVRSVLAEFGEASSIEWTAGEAAFLHRLAVVESEEAAADNRARLMVFSQVAEDLVAAVCRDSEEMIDCEEALASSPGCQTATESIYSKSSVSEEMNLEFAVDRSVEACSPTGREPTPSDGEESVLSNSEDYDWLHEDLAENLLRGVLELAMEESCTGCEPTIEDRLSEVGLSGANSSHHTVAEVTTPVYSPRLDIAAKQASMYAMFGLPTEVVKREENVASFGLQSPKRRFRDNQLLSLTPIAASTGVAHVRQGRHTEKDTLDGSGSSALRCLRQEVHRLEEKILGLRERLKEGEVKVVDEGEITEAEYLSTEEGEEAEAKRQLVKEKLWLRNAREILQRHEKICEDLHATQRRHREETAAFITVIAIERERLKSLLERSAGLKTIIEFQREEQAKFMAFVNQPKIRRTKSSRRRPGGRISSKTRKAYLRVASPHGSSHSKISAVLSRKLSARTKVKLKAETESHVERMTRFPRHLQMLLPVEGSYSGQWKSELRISLEVCEASAAFSFERLAAMRYAGWMKLKRTTLGGVDCFRVDEYTIEDSGAFHWAFAEAAGIVPSPALVDICPSSGSEVEIFIGGEMVKLERLKSYTSSSDMSGVTQSAGTADGQHNSGDIGRIENPVDPPIPTIADLKAARKLARCRRTKTANRLQRVKALIAEYEGPVDGVELEEDEEYAKLQEEEESLEQLLIEAQLEAANAERAVSDRLRDDLSQRLPSPSLSLGRESQAFVTPDAFGDSPSPAAHTDGRQARTNALVTETSPASPPPPVAVPSPAVVPSVVGSPAPRPSVRSRAPSSKDAIGKLVIPHLLDKYEVLSHINMFCLILSDNGYGQYDGERFVPAERETTIVVRLLETLDKCPEVHAFAESTARSSQYGWDQTIDILKKRFGSKISLRGEANRRLKALRFLGPSMAEGFNQEVVVIANLWLSVYGKEGAEVRHLVSRIMGKLPYEVRQLVVASVLDKLPESCVHRWDNHVQLHEHAKHFQESPSVCLTEIISVVCKSMEITESLNPMEAQRRRDPVRRIAESDPSRMTNTMFASKYPVGAVLYFRTDQKEVMDSQIKEHFRKLGAKDSMVVHHSHGHIYGLAGFPTAAEMKTKLGQAACSALGIWARPFSSAARGNYQRAFESRQ</sequence>
<keyword evidence="1" id="KW-0175">Coiled coil</keyword>
<dbReference type="EMBL" id="JABANM010028605">
    <property type="protein sequence ID" value="KAF4709449.1"/>
    <property type="molecule type" value="Genomic_DNA"/>
</dbReference>
<proteinExistence type="predicted"/>
<evidence type="ECO:0000313" key="3">
    <source>
        <dbReference type="EMBL" id="KAF4709449.1"/>
    </source>
</evidence>
<feature type="non-terminal residue" evidence="3">
    <location>
        <position position="1"/>
    </location>
</feature>
<accession>A0A7J6QLF4</accession>
<feature type="region of interest" description="Disordered" evidence="2">
    <location>
        <begin position="812"/>
        <end position="840"/>
    </location>
</feature>
<feature type="compositionally biased region" description="Polar residues" evidence="2">
    <location>
        <begin position="812"/>
        <end position="829"/>
    </location>
</feature>
<reference evidence="3 4" key="1">
    <citation type="submission" date="2020-04" db="EMBL/GenBank/DDBJ databases">
        <title>Perkinsus olseni comparative genomics.</title>
        <authorList>
            <person name="Bogema D.R."/>
        </authorList>
    </citation>
    <scope>NUCLEOTIDE SEQUENCE [LARGE SCALE GENOMIC DNA]</scope>
    <source>
        <strain evidence="3">ATCC PRA-205</strain>
    </source>
</reference>
<evidence type="ECO:0000313" key="4">
    <source>
        <dbReference type="Proteomes" id="UP000574390"/>
    </source>
</evidence>
<feature type="coiled-coil region" evidence="1">
    <location>
        <begin position="486"/>
        <end position="513"/>
    </location>
</feature>
<gene>
    <name evidence="3" type="ORF">FOZ62_026431</name>
</gene>
<dbReference type="Proteomes" id="UP000574390">
    <property type="component" value="Unassembled WGS sequence"/>
</dbReference>
<evidence type="ECO:0000256" key="2">
    <source>
        <dbReference type="SAM" id="MobiDB-lite"/>
    </source>
</evidence>
<organism evidence="3 4">
    <name type="scientific">Perkinsus olseni</name>
    <name type="common">Perkinsus atlanticus</name>
    <dbReference type="NCBI Taxonomy" id="32597"/>
    <lineage>
        <taxon>Eukaryota</taxon>
        <taxon>Sar</taxon>
        <taxon>Alveolata</taxon>
        <taxon>Perkinsozoa</taxon>
        <taxon>Perkinsea</taxon>
        <taxon>Perkinsida</taxon>
        <taxon>Perkinsidae</taxon>
        <taxon>Perkinsus</taxon>
    </lineage>
</organism>
<evidence type="ECO:0000256" key="1">
    <source>
        <dbReference type="SAM" id="Coils"/>
    </source>
</evidence>
<feature type="region of interest" description="Disordered" evidence="2">
    <location>
        <begin position="323"/>
        <end position="342"/>
    </location>
</feature>